<protein>
    <recommendedName>
        <fullName evidence="3">DUF2867 domain-containing protein</fullName>
    </recommendedName>
</protein>
<reference evidence="1 2" key="1">
    <citation type="submission" date="2019-02" db="EMBL/GenBank/DDBJ databases">
        <title>Genomic Encyclopedia of Archaeal and Bacterial Type Strains, Phase II (KMG-II): from individual species to whole genera.</title>
        <authorList>
            <person name="Goeker M."/>
        </authorList>
    </citation>
    <scope>NUCLEOTIDE SEQUENCE [LARGE SCALE GENOMIC DNA]</scope>
    <source>
        <strain evidence="1 2">DSM 18101</strain>
    </source>
</reference>
<sequence>MLLDDYLPEFDVRTTYATRIAASPERVYASLWTASFDHWGVTRVLYAVRMLPSFPSRPHETWRRFRDELFRQRFSLDEMLSKGFALLGERPGEELVLGTIGRFWRAHGELCATSPVQFRAPAPSGTAKAAWNFEVGIRADGATELRTETRVLCADVATRRQFRSYWMLIRPFSGLIRQEMLAAVRSAAESGHN</sequence>
<evidence type="ECO:0000313" key="2">
    <source>
        <dbReference type="Proteomes" id="UP000292958"/>
    </source>
</evidence>
<comment type="caution">
    <text evidence="1">The sequence shown here is derived from an EMBL/GenBank/DDBJ whole genome shotgun (WGS) entry which is preliminary data.</text>
</comment>
<keyword evidence="2" id="KW-1185">Reference proteome</keyword>
<dbReference type="OrthoDB" id="129035at2"/>
<dbReference type="AlphaFoldDB" id="A0A4Q7YN11"/>
<gene>
    <name evidence="1" type="ORF">BDD14_0007</name>
</gene>
<evidence type="ECO:0008006" key="3">
    <source>
        <dbReference type="Google" id="ProtNLM"/>
    </source>
</evidence>
<dbReference type="RefSeq" id="WP_130417039.1">
    <property type="nucleotide sequence ID" value="NZ_SHKW01000001.1"/>
</dbReference>
<dbReference type="EMBL" id="SHKW01000001">
    <property type="protein sequence ID" value="RZU38738.1"/>
    <property type="molecule type" value="Genomic_DNA"/>
</dbReference>
<name>A0A4Q7YN11_9BACT</name>
<proteinExistence type="predicted"/>
<accession>A0A4Q7YN11</accession>
<organism evidence="1 2">
    <name type="scientific">Edaphobacter modestus</name>
    <dbReference type="NCBI Taxonomy" id="388466"/>
    <lineage>
        <taxon>Bacteria</taxon>
        <taxon>Pseudomonadati</taxon>
        <taxon>Acidobacteriota</taxon>
        <taxon>Terriglobia</taxon>
        <taxon>Terriglobales</taxon>
        <taxon>Acidobacteriaceae</taxon>
        <taxon>Edaphobacter</taxon>
    </lineage>
</organism>
<evidence type="ECO:0000313" key="1">
    <source>
        <dbReference type="EMBL" id="RZU38738.1"/>
    </source>
</evidence>
<dbReference type="Proteomes" id="UP000292958">
    <property type="component" value="Unassembled WGS sequence"/>
</dbReference>